<feature type="compositionally biased region" description="Low complexity" evidence="1">
    <location>
        <begin position="1"/>
        <end position="13"/>
    </location>
</feature>
<evidence type="ECO:0000313" key="2">
    <source>
        <dbReference type="EMBL" id="TFY82079.1"/>
    </source>
</evidence>
<feature type="compositionally biased region" description="Basic and acidic residues" evidence="1">
    <location>
        <begin position="54"/>
        <end position="74"/>
    </location>
</feature>
<gene>
    <name evidence="2" type="ORF">EWM64_g1927</name>
</gene>
<dbReference type="Proteomes" id="UP000298061">
    <property type="component" value="Unassembled WGS sequence"/>
</dbReference>
<keyword evidence="3" id="KW-1185">Reference proteome</keyword>
<name>A0A4Z0A824_9AGAM</name>
<dbReference type="EMBL" id="SFCI01000144">
    <property type="protein sequence ID" value="TFY82079.1"/>
    <property type="molecule type" value="Genomic_DNA"/>
</dbReference>
<accession>A0A4Z0A824</accession>
<organism evidence="2 3">
    <name type="scientific">Hericium alpestre</name>
    <dbReference type="NCBI Taxonomy" id="135208"/>
    <lineage>
        <taxon>Eukaryota</taxon>
        <taxon>Fungi</taxon>
        <taxon>Dikarya</taxon>
        <taxon>Basidiomycota</taxon>
        <taxon>Agaricomycotina</taxon>
        <taxon>Agaricomycetes</taxon>
        <taxon>Russulales</taxon>
        <taxon>Hericiaceae</taxon>
        <taxon>Hericium</taxon>
    </lineage>
</organism>
<sequence>MERSSSGSSSELSYAGPPYTQETYEPHSDEAPLSSLPPLPEATILTYPEPDPDSAERLNADAARSPDRSCADPRRAAGRMRTFFGLRPELELAIGEQQRVLGGLRRRKAESLCEQRKMREWEKKCAHTKRTSS</sequence>
<proteinExistence type="predicted"/>
<comment type="caution">
    <text evidence="2">The sequence shown here is derived from an EMBL/GenBank/DDBJ whole genome shotgun (WGS) entry which is preliminary data.</text>
</comment>
<evidence type="ECO:0000313" key="3">
    <source>
        <dbReference type="Proteomes" id="UP000298061"/>
    </source>
</evidence>
<reference evidence="2 3" key="1">
    <citation type="submission" date="2019-02" db="EMBL/GenBank/DDBJ databases">
        <title>Genome sequencing of the rare red list fungi Hericium alpestre (H. flagellum).</title>
        <authorList>
            <person name="Buettner E."/>
            <person name="Kellner H."/>
        </authorList>
    </citation>
    <scope>NUCLEOTIDE SEQUENCE [LARGE SCALE GENOMIC DNA]</scope>
    <source>
        <strain evidence="2 3">DSM 108284</strain>
    </source>
</reference>
<protein>
    <submittedName>
        <fullName evidence="2">Uncharacterized protein</fullName>
    </submittedName>
</protein>
<dbReference type="AlphaFoldDB" id="A0A4Z0A824"/>
<feature type="region of interest" description="Disordered" evidence="1">
    <location>
        <begin position="1"/>
        <end position="74"/>
    </location>
</feature>
<evidence type="ECO:0000256" key="1">
    <source>
        <dbReference type="SAM" id="MobiDB-lite"/>
    </source>
</evidence>